<feature type="transmembrane region" description="Helical" evidence="5">
    <location>
        <begin position="294"/>
        <end position="312"/>
    </location>
</feature>
<dbReference type="GO" id="GO:0016020">
    <property type="term" value="C:membrane"/>
    <property type="evidence" value="ECO:0007669"/>
    <property type="project" value="UniProtKB-SubCell"/>
</dbReference>
<evidence type="ECO:0000256" key="2">
    <source>
        <dbReference type="ARBA" id="ARBA00022692"/>
    </source>
</evidence>
<dbReference type="EMBL" id="CAJNRE010016595">
    <property type="protein sequence ID" value="CAF2147233.1"/>
    <property type="molecule type" value="Genomic_DNA"/>
</dbReference>
<evidence type="ECO:0000256" key="5">
    <source>
        <dbReference type="SAM" id="Phobius"/>
    </source>
</evidence>
<dbReference type="InterPro" id="IPR036259">
    <property type="entry name" value="MFS_trans_sf"/>
</dbReference>
<dbReference type="Proteomes" id="UP000676336">
    <property type="component" value="Unassembled WGS sequence"/>
</dbReference>
<evidence type="ECO:0000313" key="13">
    <source>
        <dbReference type="Proteomes" id="UP000663866"/>
    </source>
</evidence>
<sequence length="574" mass="64304">MNELNTPKNPLKADINELEFHDDRIDTNINLLPEVSKAVSFDVVINKCGHLGRFQLIHYFLMNLISISAATISYYYVFAAANIDHRCRLPENIWPNDNQYHPINKTHELLVNRYIPKTNDGKNWEQCVRYINGTTNDTLMNCPNGWAYDRSVFGYTFTEEANFVCGSSSKRSLIATLMQCGGFALLFIGPNADKFGRKKVITTVIIFLFVTCLITQTMMQWIPMSIGTKFALLLLNQFTSGLAAAVYNLTFVLMLELTSSAHRSFAGNIALVLFTMGEGLVTLFAYLAKDWQTLKWMNTAFISFAIVYLYFMPESPLYLYSKQDYARMEALLRRIATTNKRKEADWYPVYQELIRNQSVASSHDKQLSFFQKTREILAHRSMIVKLLITGLLGFTTLMLYIKISYGLATMSISPYLGMLVGGALEAAGCITGSLLIRTRLGRKGSFRLVATVTIICVILIPIISSYSPIVTVCIGQVGKYAISSTLAVSLIYVPELFPTAIRSGANGVFSACCRIGAILAPIIDTSINKVYLPYTFYASAGLAFIVILLTLLLPETKSKSMDADEQYEKNRNDA</sequence>
<evidence type="ECO:0000259" key="6">
    <source>
        <dbReference type="PROSITE" id="PS50850"/>
    </source>
</evidence>
<evidence type="ECO:0000313" key="10">
    <source>
        <dbReference type="EMBL" id="CAF3900266.1"/>
    </source>
</evidence>
<feature type="transmembrane region" description="Helical" evidence="5">
    <location>
        <begin position="56"/>
        <end position="77"/>
    </location>
</feature>
<protein>
    <recommendedName>
        <fullName evidence="6">Major facilitator superfamily (MFS) profile domain-containing protein</fullName>
    </recommendedName>
</protein>
<evidence type="ECO:0000313" key="11">
    <source>
        <dbReference type="EMBL" id="CAF3958472.1"/>
    </source>
</evidence>
<name>A0A816S9V1_9BILA</name>
<dbReference type="SUPFAM" id="SSF103473">
    <property type="entry name" value="MFS general substrate transporter"/>
    <property type="match status" value="1"/>
</dbReference>
<keyword evidence="2 5" id="KW-0812">Transmembrane</keyword>
<dbReference type="Proteomes" id="UP000663824">
    <property type="component" value="Unassembled WGS sequence"/>
</dbReference>
<dbReference type="Proteomes" id="UP000663842">
    <property type="component" value="Unassembled WGS sequence"/>
</dbReference>
<evidence type="ECO:0000313" key="14">
    <source>
        <dbReference type="Proteomes" id="UP000663887"/>
    </source>
</evidence>
<evidence type="ECO:0000256" key="3">
    <source>
        <dbReference type="ARBA" id="ARBA00022989"/>
    </source>
</evidence>
<dbReference type="InterPro" id="IPR020846">
    <property type="entry name" value="MFS_dom"/>
</dbReference>
<feature type="transmembrane region" description="Helical" evidence="5">
    <location>
        <begin position="234"/>
        <end position="253"/>
    </location>
</feature>
<dbReference type="AlphaFoldDB" id="A0A816S9V1"/>
<dbReference type="InterPro" id="IPR005829">
    <property type="entry name" value="Sugar_transporter_CS"/>
</dbReference>
<evidence type="ECO:0000313" key="12">
    <source>
        <dbReference type="EMBL" id="CAF4708284.1"/>
    </source>
</evidence>
<keyword evidence="13" id="KW-1185">Reference proteome</keyword>
<evidence type="ECO:0000313" key="9">
    <source>
        <dbReference type="EMBL" id="CAF3798541.1"/>
    </source>
</evidence>
<dbReference type="GO" id="GO:0022857">
    <property type="term" value="F:transmembrane transporter activity"/>
    <property type="evidence" value="ECO:0007669"/>
    <property type="project" value="InterPro"/>
</dbReference>
<evidence type="ECO:0000256" key="4">
    <source>
        <dbReference type="ARBA" id="ARBA00023136"/>
    </source>
</evidence>
<dbReference type="Proteomes" id="UP000681967">
    <property type="component" value="Unassembled WGS sequence"/>
</dbReference>
<dbReference type="EMBL" id="CAJOBI010000146">
    <property type="protein sequence ID" value="CAF3798541.1"/>
    <property type="molecule type" value="Genomic_DNA"/>
</dbReference>
<dbReference type="Pfam" id="PF00083">
    <property type="entry name" value="Sugar_tr"/>
    <property type="match status" value="1"/>
</dbReference>
<dbReference type="EMBL" id="CAJNRG010006110">
    <property type="protein sequence ID" value="CAF2082782.1"/>
    <property type="molecule type" value="Genomic_DNA"/>
</dbReference>
<feature type="transmembrane region" description="Helical" evidence="5">
    <location>
        <begin position="445"/>
        <end position="463"/>
    </location>
</feature>
<dbReference type="Proteomes" id="UP000663887">
    <property type="component" value="Unassembled WGS sequence"/>
</dbReference>
<keyword evidence="3 5" id="KW-1133">Transmembrane helix</keyword>
<gene>
    <name evidence="12" type="ORF">BYL167_LOCUS44376</name>
    <name evidence="8" type="ORF">MBJ925_LOCUS30613</name>
    <name evidence="10" type="ORF">OVN521_LOCUS9470</name>
    <name evidence="9" type="ORF">SMN809_LOCUS1040</name>
    <name evidence="11" type="ORF">UXM345_LOCUS13766</name>
    <name evidence="7" type="ORF">XDN619_LOCUS15080</name>
</gene>
<dbReference type="EMBL" id="CAJOBH010120352">
    <property type="protein sequence ID" value="CAF4708284.1"/>
    <property type="molecule type" value="Genomic_DNA"/>
</dbReference>
<feature type="transmembrane region" description="Helical" evidence="5">
    <location>
        <begin position="200"/>
        <end position="222"/>
    </location>
</feature>
<feature type="transmembrane region" description="Helical" evidence="5">
    <location>
        <begin position="382"/>
        <end position="403"/>
    </location>
</feature>
<organism evidence="7 14">
    <name type="scientific">Rotaria magnacalcarata</name>
    <dbReference type="NCBI Taxonomy" id="392030"/>
    <lineage>
        <taxon>Eukaryota</taxon>
        <taxon>Metazoa</taxon>
        <taxon>Spiralia</taxon>
        <taxon>Gnathifera</taxon>
        <taxon>Rotifera</taxon>
        <taxon>Eurotatoria</taxon>
        <taxon>Bdelloidea</taxon>
        <taxon>Philodinida</taxon>
        <taxon>Philodinidae</taxon>
        <taxon>Rotaria</taxon>
    </lineage>
</organism>
<feature type="transmembrane region" description="Helical" evidence="5">
    <location>
        <begin position="265"/>
        <end position="288"/>
    </location>
</feature>
<dbReference type="Gene3D" id="1.20.1250.20">
    <property type="entry name" value="MFS general substrate transporter like domains"/>
    <property type="match status" value="1"/>
</dbReference>
<comment type="subcellular location">
    <subcellularLocation>
        <location evidence="1">Membrane</location>
        <topology evidence="1">Multi-pass membrane protein</topology>
    </subcellularLocation>
</comment>
<feature type="transmembrane region" description="Helical" evidence="5">
    <location>
        <begin position="415"/>
        <end position="436"/>
    </location>
</feature>
<keyword evidence="4 5" id="KW-0472">Membrane</keyword>
<dbReference type="Proteomes" id="UP000663866">
    <property type="component" value="Unassembled WGS sequence"/>
</dbReference>
<dbReference type="EMBL" id="CAJOBG010001154">
    <property type="protein sequence ID" value="CAF3900266.1"/>
    <property type="molecule type" value="Genomic_DNA"/>
</dbReference>
<reference evidence="7" key="1">
    <citation type="submission" date="2021-02" db="EMBL/GenBank/DDBJ databases">
        <authorList>
            <person name="Nowell W R."/>
        </authorList>
    </citation>
    <scope>NUCLEOTIDE SEQUENCE</scope>
</reference>
<feature type="transmembrane region" description="Helical" evidence="5">
    <location>
        <begin position="535"/>
        <end position="553"/>
    </location>
</feature>
<accession>A0A816S9V1</accession>
<dbReference type="InterPro" id="IPR005828">
    <property type="entry name" value="MFS_sugar_transport-like"/>
</dbReference>
<dbReference type="PANTHER" id="PTHR24064">
    <property type="entry name" value="SOLUTE CARRIER FAMILY 22 MEMBER"/>
    <property type="match status" value="1"/>
</dbReference>
<proteinExistence type="predicted"/>
<feature type="domain" description="Major facilitator superfamily (MFS) profile" evidence="6">
    <location>
        <begin position="130"/>
        <end position="558"/>
    </location>
</feature>
<evidence type="ECO:0000256" key="1">
    <source>
        <dbReference type="ARBA" id="ARBA00004141"/>
    </source>
</evidence>
<dbReference type="PROSITE" id="PS00216">
    <property type="entry name" value="SUGAR_TRANSPORT_1"/>
    <property type="match status" value="1"/>
</dbReference>
<evidence type="ECO:0000313" key="7">
    <source>
        <dbReference type="EMBL" id="CAF2082782.1"/>
    </source>
</evidence>
<comment type="caution">
    <text evidence="7">The sequence shown here is derived from an EMBL/GenBank/DDBJ whole genome shotgun (WGS) entry which is preliminary data.</text>
</comment>
<dbReference type="PROSITE" id="PS50850">
    <property type="entry name" value="MFS"/>
    <property type="match status" value="1"/>
</dbReference>
<dbReference type="EMBL" id="CAJOBF010001512">
    <property type="protein sequence ID" value="CAF3958472.1"/>
    <property type="molecule type" value="Genomic_DNA"/>
</dbReference>
<evidence type="ECO:0000313" key="8">
    <source>
        <dbReference type="EMBL" id="CAF2147233.1"/>
    </source>
</evidence>